<keyword evidence="1" id="KW-0732">Signal</keyword>
<sequence length="268" mass="30084">MKKIILLFAIVCSFTSCNVTESIVFDENGSGQFLVTYEMGEAMKAMTAAMGGEDSDSEKKKGGEVMDTTMVFADIMETYKDSIAALPEEKRLAMEAVKDMFMNMKMNEDEGVMNMGIGLNFNSIDDLKNINEKIKKAQSLNSQGDQVGSMKENSPLGNFFGSDDNKTGYILTENSFSRVTKIDAPEADEEDAVVELFDETSESNQEFIEYFENAFYTVKLTFPKTIKSVSVEGAEFSKDRKTVTYKTNWIEYLKNPKLLDVNVEFVNE</sequence>
<keyword evidence="3" id="KW-1185">Reference proteome</keyword>
<evidence type="ECO:0008006" key="4">
    <source>
        <dbReference type="Google" id="ProtNLM"/>
    </source>
</evidence>
<feature type="signal peptide" evidence="1">
    <location>
        <begin position="1"/>
        <end position="18"/>
    </location>
</feature>
<dbReference type="PROSITE" id="PS51257">
    <property type="entry name" value="PROKAR_LIPOPROTEIN"/>
    <property type="match status" value="1"/>
</dbReference>
<feature type="chain" id="PRO_5017668298" description="Lipoprotein" evidence="1">
    <location>
        <begin position="19"/>
        <end position="268"/>
    </location>
</feature>
<dbReference type="OrthoDB" id="978531at2"/>
<comment type="caution">
    <text evidence="2">The sequence shown here is derived from an EMBL/GenBank/DDBJ whole genome shotgun (WGS) entry which is preliminary data.</text>
</comment>
<organism evidence="2 3">
    <name type="scientific">Winogradskyella eximia</name>
    <dbReference type="NCBI Taxonomy" id="262006"/>
    <lineage>
        <taxon>Bacteria</taxon>
        <taxon>Pseudomonadati</taxon>
        <taxon>Bacteroidota</taxon>
        <taxon>Flavobacteriia</taxon>
        <taxon>Flavobacteriales</taxon>
        <taxon>Flavobacteriaceae</taxon>
        <taxon>Winogradskyella</taxon>
    </lineage>
</organism>
<reference evidence="2 3" key="1">
    <citation type="submission" date="2018-07" db="EMBL/GenBank/DDBJ databases">
        <title>Genomic Encyclopedia of Type Strains, Phase III (KMG-III): the genomes of soil and plant-associated and newly described type strains.</title>
        <authorList>
            <person name="Whitman W."/>
        </authorList>
    </citation>
    <scope>NUCLEOTIDE SEQUENCE [LARGE SCALE GENOMIC DNA]</scope>
    <source>
        <strain evidence="2 3">CECT 7946</strain>
    </source>
</reference>
<protein>
    <recommendedName>
        <fullName evidence="4">Lipoprotein</fullName>
    </recommendedName>
</protein>
<dbReference type="AlphaFoldDB" id="A0A3D9H1E5"/>
<evidence type="ECO:0000313" key="3">
    <source>
        <dbReference type="Proteomes" id="UP000256980"/>
    </source>
</evidence>
<proteinExistence type="predicted"/>
<accession>A0A3D9H1E5</accession>
<dbReference type="RefSeq" id="WP_115817986.1">
    <property type="nucleotide sequence ID" value="NZ_QRDV01000006.1"/>
</dbReference>
<evidence type="ECO:0000313" key="2">
    <source>
        <dbReference type="EMBL" id="RED43308.1"/>
    </source>
</evidence>
<evidence type="ECO:0000256" key="1">
    <source>
        <dbReference type="SAM" id="SignalP"/>
    </source>
</evidence>
<dbReference type="EMBL" id="QRDV01000006">
    <property type="protein sequence ID" value="RED43308.1"/>
    <property type="molecule type" value="Genomic_DNA"/>
</dbReference>
<name>A0A3D9H1E5_9FLAO</name>
<gene>
    <name evidence="2" type="ORF">DFQ10_106221</name>
</gene>
<dbReference type="Proteomes" id="UP000256980">
    <property type="component" value="Unassembled WGS sequence"/>
</dbReference>